<dbReference type="EMBL" id="CP095407">
    <property type="protein sequence ID" value="USU94426.1"/>
    <property type="molecule type" value="Genomic_DNA"/>
</dbReference>
<gene>
    <name evidence="1" type="ORF">MWH18_19240</name>
</gene>
<evidence type="ECO:0000313" key="2">
    <source>
        <dbReference type="Proteomes" id="UP001055514"/>
    </source>
</evidence>
<evidence type="ECO:0000313" key="1">
    <source>
        <dbReference type="EMBL" id="USU94426.1"/>
    </source>
</evidence>
<accession>A0AAE9M8I8</accession>
<proteinExistence type="predicted"/>
<dbReference type="AlphaFoldDB" id="A0AAE9M8I8"/>
<organism evidence="1 2">
    <name type="scientific">Acinetobacter pittii</name>
    <name type="common">Acinetobacter genomosp. 3</name>
    <dbReference type="NCBI Taxonomy" id="48296"/>
    <lineage>
        <taxon>Bacteria</taxon>
        <taxon>Pseudomonadati</taxon>
        <taxon>Pseudomonadota</taxon>
        <taxon>Gammaproteobacteria</taxon>
        <taxon>Moraxellales</taxon>
        <taxon>Moraxellaceae</taxon>
        <taxon>Acinetobacter</taxon>
        <taxon>Acinetobacter calcoaceticus/baumannii complex</taxon>
    </lineage>
</organism>
<dbReference type="Proteomes" id="UP001055514">
    <property type="component" value="Chromosome"/>
</dbReference>
<sequence length="57" mass="6368">MGLNSYDSPHRPDWVAGLDVHINIQSQWQLQQIAEKKAFACVTSLALISYIKVAKAL</sequence>
<reference evidence="1" key="1">
    <citation type="submission" date="2022-04" db="EMBL/GenBank/DDBJ databases">
        <title>Emergence of ST220 Acinetobacter pittii strain in bloodstream infection, which co-producing chromosomal NDM-1 and OXA-820 carbapenemases.</title>
        <authorList>
            <person name="Tian C."/>
            <person name="Xing M."/>
            <person name="Fu L."/>
            <person name="Xia D."/>
        </authorList>
    </citation>
    <scope>NUCLEOTIDE SEQUENCE</scope>
    <source>
        <strain evidence="1">TCM</strain>
    </source>
</reference>
<protein>
    <submittedName>
        <fullName evidence="1">Uncharacterized protein</fullName>
    </submittedName>
</protein>
<name>A0AAE9M8I8_ACIPI</name>